<dbReference type="Proteomes" id="UP000575083">
    <property type="component" value="Unassembled WGS sequence"/>
</dbReference>
<dbReference type="AlphaFoldDB" id="A0A7X0PLC0"/>
<evidence type="ECO:0000259" key="1">
    <source>
        <dbReference type="Pfam" id="PF21831"/>
    </source>
</evidence>
<gene>
    <name evidence="2" type="ORF">HNP48_006615</name>
</gene>
<keyword evidence="3" id="KW-1185">Reference proteome</keyword>
<dbReference type="InterPro" id="IPR054186">
    <property type="entry name" value="DUF6891"/>
</dbReference>
<reference evidence="2 3" key="1">
    <citation type="submission" date="2020-08" db="EMBL/GenBank/DDBJ databases">
        <title>Functional genomics of gut bacteria from endangered species of beetles.</title>
        <authorList>
            <person name="Carlos-Shanley C."/>
        </authorList>
    </citation>
    <scope>NUCLEOTIDE SEQUENCE [LARGE SCALE GENOMIC DNA]</scope>
    <source>
        <strain evidence="2 3">S00198</strain>
    </source>
</reference>
<protein>
    <recommendedName>
        <fullName evidence="1">DUF6891 domain-containing protein</fullName>
    </recommendedName>
</protein>
<sequence>MPLDADALTEIQSLVRGGFEDRERIVEILTEELYAPGELDADTVEHAVDAALHEHEQAKKSWPATTDCDRLDAAFEALAQRGVIALHNAGYTQSDGYSDVREAHADAPEPGRIVGYCFYHGQDLARAVDGGGLFLAFGPMDARTEETEGPRIGRIITEALQHAGLQVQWDGTFKQRIHIADFDWKRR</sequence>
<organism evidence="2 3">
    <name type="scientific">Acidovorax soli</name>
    <dbReference type="NCBI Taxonomy" id="592050"/>
    <lineage>
        <taxon>Bacteria</taxon>
        <taxon>Pseudomonadati</taxon>
        <taxon>Pseudomonadota</taxon>
        <taxon>Betaproteobacteria</taxon>
        <taxon>Burkholderiales</taxon>
        <taxon>Comamonadaceae</taxon>
        <taxon>Acidovorax</taxon>
    </lineage>
</organism>
<name>A0A7X0PLC0_9BURK</name>
<dbReference type="EMBL" id="JACHLK010000024">
    <property type="protein sequence ID" value="MBB6563889.1"/>
    <property type="molecule type" value="Genomic_DNA"/>
</dbReference>
<accession>A0A7X0PLC0</accession>
<evidence type="ECO:0000313" key="2">
    <source>
        <dbReference type="EMBL" id="MBB6563889.1"/>
    </source>
</evidence>
<feature type="domain" description="DUF6891" evidence="1">
    <location>
        <begin position="6"/>
        <end position="187"/>
    </location>
</feature>
<evidence type="ECO:0000313" key="3">
    <source>
        <dbReference type="Proteomes" id="UP000575083"/>
    </source>
</evidence>
<proteinExistence type="predicted"/>
<dbReference type="Pfam" id="PF21831">
    <property type="entry name" value="DUF6891"/>
    <property type="match status" value="1"/>
</dbReference>
<comment type="caution">
    <text evidence="2">The sequence shown here is derived from an EMBL/GenBank/DDBJ whole genome shotgun (WGS) entry which is preliminary data.</text>
</comment>
<dbReference type="RefSeq" id="WP_184865352.1">
    <property type="nucleotide sequence ID" value="NZ_JACHLK010000024.1"/>
</dbReference>